<organism evidence="2 3">
    <name type="scientific">Scleropages formosus</name>
    <name type="common">Asian bonytongue</name>
    <name type="synonym">Osteoglossum formosum</name>
    <dbReference type="NCBI Taxonomy" id="113540"/>
    <lineage>
        <taxon>Eukaryota</taxon>
        <taxon>Metazoa</taxon>
        <taxon>Chordata</taxon>
        <taxon>Craniata</taxon>
        <taxon>Vertebrata</taxon>
        <taxon>Euteleostomi</taxon>
        <taxon>Actinopterygii</taxon>
        <taxon>Neopterygii</taxon>
        <taxon>Teleostei</taxon>
        <taxon>Osteoglossocephala</taxon>
        <taxon>Osteoglossomorpha</taxon>
        <taxon>Osteoglossiformes</taxon>
        <taxon>Osteoglossidae</taxon>
        <taxon>Scleropages</taxon>
    </lineage>
</organism>
<proteinExistence type="predicted"/>
<feature type="transmembrane region" description="Helical" evidence="1">
    <location>
        <begin position="65"/>
        <end position="91"/>
    </location>
</feature>
<gene>
    <name evidence="2" type="ORF">Z043_122343</name>
</gene>
<feature type="transmembrane region" description="Helical" evidence="1">
    <location>
        <begin position="123"/>
        <end position="145"/>
    </location>
</feature>
<dbReference type="AlphaFoldDB" id="A0A0N8JW20"/>
<dbReference type="EMBL" id="JARO02011709">
    <property type="protein sequence ID" value="KPP59713.1"/>
    <property type="molecule type" value="Genomic_DNA"/>
</dbReference>
<accession>A0A0N8JW20</accession>
<keyword evidence="1" id="KW-1133">Transmembrane helix</keyword>
<dbReference type="InterPro" id="IPR031390">
    <property type="entry name" value="OFCC1"/>
</dbReference>
<evidence type="ECO:0000313" key="2">
    <source>
        <dbReference type="EMBL" id="KPP59713.1"/>
    </source>
</evidence>
<evidence type="ECO:0000256" key="1">
    <source>
        <dbReference type="SAM" id="Phobius"/>
    </source>
</evidence>
<protein>
    <submittedName>
        <fullName evidence="2">Uncharacterized protein</fullName>
    </submittedName>
</protein>
<name>A0A0N8JW20_SCLFO</name>
<keyword evidence="1" id="KW-0472">Membrane</keyword>
<feature type="transmembrane region" description="Helical" evidence="1">
    <location>
        <begin position="31"/>
        <end position="53"/>
    </location>
</feature>
<reference evidence="2 3" key="1">
    <citation type="submission" date="2015-08" db="EMBL/GenBank/DDBJ databases">
        <title>The genome of the Asian arowana (Scleropages formosus).</title>
        <authorList>
            <person name="Tan M.H."/>
            <person name="Gan H.M."/>
            <person name="Croft L.J."/>
            <person name="Austin C.M."/>
        </authorList>
    </citation>
    <scope>NUCLEOTIDE SEQUENCE [LARGE SCALE GENOMIC DNA]</scope>
    <source>
        <strain evidence="2">Aro1</strain>
    </source>
</reference>
<dbReference type="PANTHER" id="PTHR33862">
    <property type="entry name" value="OROFACIAL CLEFT 1 CANDIDATE GENE 1 PROTEIN"/>
    <property type="match status" value="1"/>
</dbReference>
<evidence type="ECO:0000313" key="3">
    <source>
        <dbReference type="Proteomes" id="UP000034805"/>
    </source>
</evidence>
<dbReference type="Proteomes" id="UP000034805">
    <property type="component" value="Unassembled WGS sequence"/>
</dbReference>
<keyword evidence="1" id="KW-0812">Transmembrane</keyword>
<comment type="caution">
    <text evidence="2">The sequence shown here is derived from an EMBL/GenBank/DDBJ whole genome shotgun (WGS) entry which is preliminary data.</text>
</comment>
<dbReference type="PANTHER" id="PTHR33862:SF3">
    <property type="entry name" value="OROFACIAL CLEFT 1 CANDIDATE GENE 1 PROTEIN"/>
    <property type="match status" value="1"/>
</dbReference>
<sequence length="207" mass="23699">MLFSLRFRFQFHLHTVELVYQNSLLHTREELAVVVVGPLTLNVATLLLVLIRWGCQLTFGSVPSFLSKFIMALGVWTVFDPLAVFAVDAVLGRLTYSAQRPIADAAKLAWHFHRTQHSHLPGILITLFLYTVLLFCSLTILYIYFLRFHNDGCLLDVFQRLHGMEGSFFIPQDLEVSNQELSYILSKAEQWRGFGGERRKVSSPLPK</sequence>